<feature type="compositionally biased region" description="Basic and acidic residues" evidence="1">
    <location>
        <begin position="154"/>
        <end position="163"/>
    </location>
</feature>
<feature type="compositionally biased region" description="Low complexity" evidence="1">
    <location>
        <begin position="292"/>
        <end position="302"/>
    </location>
</feature>
<feature type="region of interest" description="Disordered" evidence="1">
    <location>
        <begin position="115"/>
        <end position="171"/>
    </location>
</feature>
<sequence length="1178" mass="130248">MRCAALCMGSLAVASGKGTWKLSAGKWFANEAEDKGVQTAEAKAARAYPDGSVTNKDTMASTIRSLVDENVKVKDQKADNVIDRSRANHLMGLWESQSVAYFAFVFVLSWQDVGPGTSEDASGNEGGQNGDDHSLHGRRERPREGYQNKLAVTKADHVLDRRGSGPSFMGDESACPLAKALAIQADNRAKDPSGIAAEEHGWFSNVGFYMGMDVKAFLTPPVRVSPSPSDGEEEEKTDAAVQDAGVQTDEDHFKEEEKGAVPKEAGAPSVPDPDEEAADPSAAPKAEKEAAAPKPSASASPSPSGPPPSSSASWLGDPPGPPPMPPGFTWSKPQDVGDLTLSMQHLRGQEPELYEVLYALQVEDWCYTVLPEPEIFRSLFGRFVLDSMVCQAFEEYLAMKACTISTGLALLTSLRLGGLRWSGAFSSDFLDLPDQSFLIQEAAKDLADLVGLRAAIVFVAADMGFRSGHLDGVLASASDTAPGQPFQMIGSDRYLLRSLKYLEKHHMLQSSFLSTTDSANNSHFFLTRKDLDCRLQREWNISVIQPLKSSTFEIGSFQAAEQGNARPSSSKGRIYGYGRRLKITALDKQRLMAWREAFVKLHKLDQLFDMLREIALSQGVLAPAAEANAPEDDTVDTHVKMQYQFLGFNVCKLGLAELLGVGWNPRLTTLLKAVLQNRRSAPLDKRFMSRPLNDPRPVYCEVVSHLQTLYDSVAETLPFDQPEQEHVDDDFTAYNVAPTNSEQLRYLPPGSMYESWRQYRAVSNSTCSWQCFSKAWKEEFGHKLTFRNKYTFGICTTCVKHKLMLRHLGCDATSRLRQRHLYDRHLQAQYADRKVYWQNRSSSRSHYNIITVVVDAIDQAKFSVPKSPLFNDHLFQQFVRPRLHVWGILVHGWGAYIAVSDADTSKGGCTLVDLLVFVLSKLRSKGFPLDKFDFCDIDQWLGELAGFVRRKLPVCQTPDQLITELNTKFLPFTRPKEPDRCLDPDDALASGGAASDVMLLQLDLTRKGFVDRRPKPEKYVKMVKGLAAAITTHPFTLHKAADYLRSWVDGTLAKQPPLDGLEFRRFAGRSPVARANVGMSAMFMEPAPSVLRVHNAAAGSGESECNAKMSVLNDVARDLHQNGMTWLEAYAQAYKMWGYLPPSVRSSMESSLAVPAGELVDDAGDAGMPLEAEFQRES</sequence>
<name>A0A1Q9DFA8_SYMMI</name>
<comment type="caution">
    <text evidence="2">The sequence shown here is derived from an EMBL/GenBank/DDBJ whole genome shotgun (WGS) entry which is preliminary data.</text>
</comment>
<dbReference type="OrthoDB" id="10302399at2759"/>
<dbReference type="EMBL" id="LSRX01000567">
    <property type="protein sequence ID" value="OLP93825.1"/>
    <property type="molecule type" value="Genomic_DNA"/>
</dbReference>
<evidence type="ECO:0000256" key="1">
    <source>
        <dbReference type="SAM" id="MobiDB-lite"/>
    </source>
</evidence>
<dbReference type="PANTHER" id="PTHR33153:SF3">
    <property type="entry name" value="TRAFFICKING PROTEIN PARTICLE COMPLEX SUBUNIT 11 DOMAIN-CONTAINING PROTEIN"/>
    <property type="match status" value="1"/>
</dbReference>
<organism evidence="2 3">
    <name type="scientific">Symbiodinium microadriaticum</name>
    <name type="common">Dinoflagellate</name>
    <name type="synonym">Zooxanthella microadriatica</name>
    <dbReference type="NCBI Taxonomy" id="2951"/>
    <lineage>
        <taxon>Eukaryota</taxon>
        <taxon>Sar</taxon>
        <taxon>Alveolata</taxon>
        <taxon>Dinophyceae</taxon>
        <taxon>Suessiales</taxon>
        <taxon>Symbiodiniaceae</taxon>
        <taxon>Symbiodinium</taxon>
    </lineage>
</organism>
<protein>
    <submittedName>
        <fullName evidence="2">Uncharacterized protein</fullName>
    </submittedName>
</protein>
<feature type="compositionally biased region" description="Basic and acidic residues" evidence="1">
    <location>
        <begin position="130"/>
        <end position="146"/>
    </location>
</feature>
<dbReference type="AlphaFoldDB" id="A0A1Q9DFA8"/>
<dbReference type="PANTHER" id="PTHR33153">
    <property type="entry name" value="MYND-TYPE DOMAIN-CONTAINING PROTEIN"/>
    <property type="match status" value="1"/>
</dbReference>
<feature type="region of interest" description="Disordered" evidence="1">
    <location>
        <begin position="221"/>
        <end position="335"/>
    </location>
</feature>
<gene>
    <name evidence="2" type="ORF">AK812_SmicGene24223</name>
</gene>
<proteinExistence type="predicted"/>
<feature type="compositionally biased region" description="Basic and acidic residues" evidence="1">
    <location>
        <begin position="249"/>
        <end position="261"/>
    </location>
</feature>
<reference evidence="2 3" key="1">
    <citation type="submission" date="2016-02" db="EMBL/GenBank/DDBJ databases">
        <title>Genome analysis of coral dinoflagellate symbionts highlights evolutionary adaptations to a symbiotic lifestyle.</title>
        <authorList>
            <person name="Aranda M."/>
            <person name="Li Y."/>
            <person name="Liew Y.J."/>
            <person name="Baumgarten S."/>
            <person name="Simakov O."/>
            <person name="Wilson M."/>
            <person name="Piel J."/>
            <person name="Ashoor H."/>
            <person name="Bougouffa S."/>
            <person name="Bajic V.B."/>
            <person name="Ryu T."/>
            <person name="Ravasi T."/>
            <person name="Bayer T."/>
            <person name="Micklem G."/>
            <person name="Kim H."/>
            <person name="Bhak J."/>
            <person name="Lajeunesse T.C."/>
            <person name="Voolstra C.R."/>
        </authorList>
    </citation>
    <scope>NUCLEOTIDE SEQUENCE [LARGE SCALE GENOMIC DNA]</scope>
    <source>
        <strain evidence="2 3">CCMP2467</strain>
    </source>
</reference>
<accession>A0A1Q9DFA8</accession>
<evidence type="ECO:0000313" key="2">
    <source>
        <dbReference type="EMBL" id="OLP93825.1"/>
    </source>
</evidence>
<dbReference type="Proteomes" id="UP000186817">
    <property type="component" value="Unassembled WGS sequence"/>
</dbReference>
<keyword evidence="3" id="KW-1185">Reference proteome</keyword>
<evidence type="ECO:0000313" key="3">
    <source>
        <dbReference type="Proteomes" id="UP000186817"/>
    </source>
</evidence>